<gene>
    <name evidence="5" type="ORF">NYR54_14530</name>
</gene>
<evidence type="ECO:0000256" key="2">
    <source>
        <dbReference type="PROSITE-ProRule" id="PRU00335"/>
    </source>
</evidence>
<proteinExistence type="predicted"/>
<dbReference type="PRINTS" id="PR00455">
    <property type="entry name" value="HTHTETR"/>
</dbReference>
<dbReference type="Proteomes" id="UP001149009">
    <property type="component" value="Unassembled WGS sequence"/>
</dbReference>
<dbReference type="PROSITE" id="PS50977">
    <property type="entry name" value="HTH_TETR_2"/>
    <property type="match status" value="1"/>
</dbReference>
<dbReference type="Pfam" id="PF17939">
    <property type="entry name" value="TetR_C_30"/>
    <property type="match status" value="1"/>
</dbReference>
<keyword evidence="1 2" id="KW-0238">DNA-binding</keyword>
<dbReference type="PANTHER" id="PTHR30055">
    <property type="entry name" value="HTH-TYPE TRANSCRIPTIONAL REGULATOR RUTR"/>
    <property type="match status" value="1"/>
</dbReference>
<dbReference type="GO" id="GO:0003700">
    <property type="term" value="F:DNA-binding transcription factor activity"/>
    <property type="evidence" value="ECO:0007669"/>
    <property type="project" value="TreeGrafter"/>
</dbReference>
<accession>A0A9X2XBA9</accession>
<evidence type="ECO:0000256" key="1">
    <source>
        <dbReference type="ARBA" id="ARBA00023125"/>
    </source>
</evidence>
<dbReference type="PANTHER" id="PTHR30055:SF235">
    <property type="entry name" value="TRANSCRIPTIONAL REGULATORY PROTEIN"/>
    <property type="match status" value="1"/>
</dbReference>
<organism evidence="5 6">
    <name type="scientific">Chelativorans petroleitrophicus</name>
    <dbReference type="NCBI Taxonomy" id="2975484"/>
    <lineage>
        <taxon>Bacteria</taxon>
        <taxon>Pseudomonadati</taxon>
        <taxon>Pseudomonadota</taxon>
        <taxon>Alphaproteobacteria</taxon>
        <taxon>Hyphomicrobiales</taxon>
        <taxon>Phyllobacteriaceae</taxon>
        <taxon>Chelativorans</taxon>
    </lineage>
</organism>
<evidence type="ECO:0000313" key="5">
    <source>
        <dbReference type="EMBL" id="MCT8991496.1"/>
    </source>
</evidence>
<reference evidence="5" key="1">
    <citation type="submission" date="2022-08" db="EMBL/GenBank/DDBJ databases">
        <title>Chelativorans sichuanense sp. nov., a paraffin oil-degrading bacterium isolated from a mixture of oil-based drill cuttings and paddy soil.</title>
        <authorList>
            <person name="Yu J."/>
            <person name="Liu H."/>
            <person name="Chen Q."/>
        </authorList>
    </citation>
    <scope>NUCLEOTIDE SEQUENCE</scope>
    <source>
        <strain evidence="5">SCAU 2101</strain>
    </source>
</reference>
<evidence type="ECO:0000259" key="4">
    <source>
        <dbReference type="PROSITE" id="PS50977"/>
    </source>
</evidence>
<dbReference type="AlphaFoldDB" id="A0A9X2XBA9"/>
<sequence>MAPAETRRRILDAAESLFTERGINGVSLREIAAKADIRISHLQYYFKTREELYHAVFERRIRAINEDRLSRLDKIERDSGFDNAHLEDIVRALVEPMVMRAGDHETGGANYATLLNQVSNEPAEYARRISREFFDPIARITIAALAKALPDLDMKSLPWIYIFTVGAMTASISRTDRVKRLSDDACDPQDFARAVSLLVPFIAGGLRAVHAAERARRESTAGRRRGGSLRSADGAGKPSSPRERKSAQRTSAVTGGKALRKTRRN</sequence>
<comment type="caution">
    <text evidence="5">The sequence shown here is derived from an EMBL/GenBank/DDBJ whole genome shotgun (WGS) entry which is preliminary data.</text>
</comment>
<dbReference type="SUPFAM" id="SSF46689">
    <property type="entry name" value="Homeodomain-like"/>
    <property type="match status" value="1"/>
</dbReference>
<dbReference type="InterPro" id="IPR041586">
    <property type="entry name" value="PsrA_TetR_C"/>
</dbReference>
<feature type="domain" description="HTH tetR-type" evidence="4">
    <location>
        <begin position="4"/>
        <end position="64"/>
    </location>
</feature>
<dbReference type="GO" id="GO:0000976">
    <property type="term" value="F:transcription cis-regulatory region binding"/>
    <property type="evidence" value="ECO:0007669"/>
    <property type="project" value="TreeGrafter"/>
</dbReference>
<dbReference type="EMBL" id="JAODNV010000016">
    <property type="protein sequence ID" value="MCT8991496.1"/>
    <property type="molecule type" value="Genomic_DNA"/>
</dbReference>
<feature type="region of interest" description="Disordered" evidence="3">
    <location>
        <begin position="213"/>
        <end position="265"/>
    </location>
</feature>
<dbReference type="InterPro" id="IPR001647">
    <property type="entry name" value="HTH_TetR"/>
</dbReference>
<protein>
    <submittedName>
        <fullName evidence="5">TetR family transcriptional regulator</fullName>
    </submittedName>
</protein>
<evidence type="ECO:0000256" key="3">
    <source>
        <dbReference type="SAM" id="MobiDB-lite"/>
    </source>
</evidence>
<dbReference type="InterPro" id="IPR009057">
    <property type="entry name" value="Homeodomain-like_sf"/>
</dbReference>
<dbReference type="SUPFAM" id="SSF48498">
    <property type="entry name" value="Tetracyclin repressor-like, C-terminal domain"/>
    <property type="match status" value="1"/>
</dbReference>
<keyword evidence="6" id="KW-1185">Reference proteome</keyword>
<dbReference type="InterPro" id="IPR050109">
    <property type="entry name" value="HTH-type_TetR-like_transc_reg"/>
</dbReference>
<evidence type="ECO:0000313" key="6">
    <source>
        <dbReference type="Proteomes" id="UP001149009"/>
    </source>
</evidence>
<feature type="DNA-binding region" description="H-T-H motif" evidence="2">
    <location>
        <begin position="27"/>
        <end position="46"/>
    </location>
</feature>
<dbReference type="InterPro" id="IPR036271">
    <property type="entry name" value="Tet_transcr_reg_TetR-rel_C_sf"/>
</dbReference>
<dbReference type="RefSeq" id="WP_261516426.1">
    <property type="nucleotide sequence ID" value="NZ_JAODNV010000016.1"/>
</dbReference>
<dbReference type="Pfam" id="PF00440">
    <property type="entry name" value="TetR_N"/>
    <property type="match status" value="1"/>
</dbReference>
<dbReference type="Gene3D" id="1.10.357.10">
    <property type="entry name" value="Tetracycline Repressor, domain 2"/>
    <property type="match status" value="1"/>
</dbReference>
<name>A0A9X2XBA9_9HYPH</name>